<dbReference type="EMBL" id="LAZR01000777">
    <property type="protein sequence ID" value="KKN58082.1"/>
    <property type="molecule type" value="Genomic_DNA"/>
</dbReference>
<dbReference type="InterPro" id="IPR000212">
    <property type="entry name" value="DNA_helicase_UvrD/REP"/>
</dbReference>
<evidence type="ECO:0000256" key="1">
    <source>
        <dbReference type="ARBA" id="ARBA00009922"/>
    </source>
</evidence>
<keyword evidence="2" id="KW-0547">Nucleotide-binding</keyword>
<evidence type="ECO:0000256" key="4">
    <source>
        <dbReference type="ARBA" id="ARBA00022806"/>
    </source>
</evidence>
<comment type="catalytic activity">
    <reaction evidence="9">
        <text>ATP + H2O = ADP + phosphate + H(+)</text>
        <dbReference type="Rhea" id="RHEA:13065"/>
        <dbReference type="ChEBI" id="CHEBI:15377"/>
        <dbReference type="ChEBI" id="CHEBI:15378"/>
        <dbReference type="ChEBI" id="CHEBI:30616"/>
        <dbReference type="ChEBI" id="CHEBI:43474"/>
        <dbReference type="ChEBI" id="CHEBI:456216"/>
        <dbReference type="EC" id="5.6.2.4"/>
    </reaction>
</comment>
<evidence type="ECO:0000256" key="2">
    <source>
        <dbReference type="ARBA" id="ARBA00022741"/>
    </source>
</evidence>
<proteinExistence type="inferred from homology"/>
<dbReference type="InterPro" id="IPR014017">
    <property type="entry name" value="DNA_helicase_UvrD-like_C"/>
</dbReference>
<reference evidence="12" key="1">
    <citation type="journal article" date="2015" name="Nature">
        <title>Complex archaea that bridge the gap between prokaryotes and eukaryotes.</title>
        <authorList>
            <person name="Spang A."/>
            <person name="Saw J.H."/>
            <person name="Jorgensen S.L."/>
            <person name="Zaremba-Niedzwiedzka K."/>
            <person name="Martijn J."/>
            <person name="Lind A.E."/>
            <person name="van Eijk R."/>
            <person name="Schleper C."/>
            <person name="Guy L."/>
            <person name="Ettema T.J."/>
        </authorList>
    </citation>
    <scope>NUCLEOTIDE SEQUENCE</scope>
</reference>
<dbReference type="InterPro" id="IPR013986">
    <property type="entry name" value="DExx_box_DNA_helicase_dom_sf"/>
</dbReference>
<accession>A0A0F9S713</accession>
<evidence type="ECO:0000256" key="7">
    <source>
        <dbReference type="ARBA" id="ARBA00034617"/>
    </source>
</evidence>
<keyword evidence="5" id="KW-0067">ATP-binding</keyword>
<dbReference type="Pfam" id="PF13361">
    <property type="entry name" value="UvrD_C"/>
    <property type="match status" value="2"/>
</dbReference>
<dbReference type="GO" id="GO:0031297">
    <property type="term" value="P:replication fork processing"/>
    <property type="evidence" value="ECO:0007669"/>
    <property type="project" value="TreeGrafter"/>
</dbReference>
<protein>
    <recommendedName>
        <fullName evidence="8">DNA 3'-5' helicase</fullName>
        <ecNumber evidence="8">5.6.2.4</ecNumber>
    </recommendedName>
</protein>
<evidence type="ECO:0000259" key="11">
    <source>
        <dbReference type="PROSITE" id="PS51217"/>
    </source>
</evidence>
<dbReference type="InterPro" id="IPR014016">
    <property type="entry name" value="UvrD-like_ATP-bd"/>
</dbReference>
<evidence type="ECO:0000256" key="6">
    <source>
        <dbReference type="ARBA" id="ARBA00023235"/>
    </source>
</evidence>
<dbReference type="GO" id="GO:0000724">
    <property type="term" value="P:double-strand break repair via homologous recombination"/>
    <property type="evidence" value="ECO:0007669"/>
    <property type="project" value="TreeGrafter"/>
</dbReference>
<evidence type="ECO:0000256" key="9">
    <source>
        <dbReference type="ARBA" id="ARBA00048988"/>
    </source>
</evidence>
<keyword evidence="3" id="KW-0378">Hydrolase</keyword>
<dbReference type="PANTHER" id="PTHR11070">
    <property type="entry name" value="UVRD / RECB / PCRA DNA HELICASE FAMILY MEMBER"/>
    <property type="match status" value="1"/>
</dbReference>
<dbReference type="CDD" id="cd17932">
    <property type="entry name" value="DEXQc_UvrD"/>
    <property type="match status" value="1"/>
</dbReference>
<evidence type="ECO:0000313" key="12">
    <source>
        <dbReference type="EMBL" id="KKN58082.1"/>
    </source>
</evidence>
<dbReference type="GO" id="GO:0016787">
    <property type="term" value="F:hydrolase activity"/>
    <property type="evidence" value="ECO:0007669"/>
    <property type="project" value="UniProtKB-KW"/>
</dbReference>
<dbReference type="Gene3D" id="1.10.10.160">
    <property type="match status" value="1"/>
</dbReference>
<dbReference type="GO" id="GO:0043138">
    <property type="term" value="F:3'-5' DNA helicase activity"/>
    <property type="evidence" value="ECO:0007669"/>
    <property type="project" value="UniProtKB-EC"/>
</dbReference>
<dbReference type="GO" id="GO:0003677">
    <property type="term" value="F:DNA binding"/>
    <property type="evidence" value="ECO:0007669"/>
    <property type="project" value="InterPro"/>
</dbReference>
<dbReference type="PROSITE" id="PS51217">
    <property type="entry name" value="UVRD_HELICASE_CTER"/>
    <property type="match status" value="1"/>
</dbReference>
<feature type="domain" description="UvrD-like helicase ATP-binding" evidence="10">
    <location>
        <begin position="5"/>
        <end position="301"/>
    </location>
</feature>
<dbReference type="InterPro" id="IPR027417">
    <property type="entry name" value="P-loop_NTPase"/>
</dbReference>
<comment type="catalytic activity">
    <reaction evidence="7">
        <text>Couples ATP hydrolysis with the unwinding of duplex DNA by translocating in the 3'-5' direction.</text>
        <dbReference type="EC" id="5.6.2.4"/>
    </reaction>
</comment>
<comment type="similarity">
    <text evidence="1">Belongs to the helicase family. UvrD subfamily.</text>
</comment>
<sequence>MILVQLNPQQVAVVNHPYEQSLLVVAGAGSGKTTVLAHRTIAIANALPSHQSVQMLTFSNKAAKEMMLRIKRIGTTDLDRILCDTYHSWGIKQLKADPEGFGLSEGFTLLSDSDTKRSIRALAKSHGLPKEIPQEDRRRLNPKAWLSTWSLARQAGFDVNNLDNYQSLTDRLAKAHNLQGDEIELAWQTLRGYELEKQKANSVDFDDLIYLPLLRLAKDINFAPSINCSIGHVVIDEVQDTNRIQYEVVRRWVNGYCPVTAVGDDDQSIYGWRGAEISNLRRFKSHFSASELRLEQNYRSTQSIVNCATSLIRVNVDRLEKTPFSTADVGSDLTMRLFDTSRDMSEDLCDLIAKKIENGVPPKEISVLYRTNRMAMLIEQSLGRRGIPFHVVGGMSLFDRAEIVAITSAIRLSFNPRDVYALKNLTPYIDGIGPGSGYVVQEWLESDDSFSLSNLPDEIPGLSKARRDALDIFFNDLVMEVGTSSSAEQFIQWSIDGPMQLLVREKDDQMREKRAVFLSALAVDLTLESAERFASDGRSRWQDVLLDAALRDARQSESEGGQITLSTVHRAKGLEWDYVFIPGFSEGLMPLANRSELDDDEAGFSHTEEERRLAFVGVTRARLGLVAMHADEYFFPGSKDEQTFTPSRFAEELGLFLNDFRNKPSVDIDDINFEIDRGSFASELSRLITPRSM</sequence>
<dbReference type="EC" id="5.6.2.4" evidence="8"/>
<gene>
    <name evidence="12" type="ORF">LCGC14_0555530</name>
</gene>
<dbReference type="GO" id="GO:0005634">
    <property type="term" value="C:nucleus"/>
    <property type="evidence" value="ECO:0007669"/>
    <property type="project" value="TreeGrafter"/>
</dbReference>
<dbReference type="AlphaFoldDB" id="A0A0F9S713"/>
<dbReference type="Gene3D" id="1.10.486.10">
    <property type="entry name" value="PCRA, domain 4"/>
    <property type="match status" value="1"/>
</dbReference>
<evidence type="ECO:0000256" key="3">
    <source>
        <dbReference type="ARBA" id="ARBA00022801"/>
    </source>
</evidence>
<evidence type="ECO:0000256" key="8">
    <source>
        <dbReference type="ARBA" id="ARBA00034808"/>
    </source>
</evidence>
<keyword evidence="4" id="KW-0347">Helicase</keyword>
<organism evidence="12">
    <name type="scientific">marine sediment metagenome</name>
    <dbReference type="NCBI Taxonomy" id="412755"/>
    <lineage>
        <taxon>unclassified sequences</taxon>
        <taxon>metagenomes</taxon>
        <taxon>ecological metagenomes</taxon>
    </lineage>
</organism>
<dbReference type="Gene3D" id="3.40.50.300">
    <property type="entry name" value="P-loop containing nucleotide triphosphate hydrolases"/>
    <property type="match status" value="2"/>
</dbReference>
<name>A0A0F9S713_9ZZZZ</name>
<dbReference type="PANTHER" id="PTHR11070:SF30">
    <property type="entry name" value="F-BOX DNA HELICASE 1"/>
    <property type="match status" value="1"/>
</dbReference>
<dbReference type="Pfam" id="PF00580">
    <property type="entry name" value="UvrD-helicase"/>
    <property type="match status" value="1"/>
</dbReference>
<keyword evidence="6" id="KW-0413">Isomerase</keyword>
<feature type="domain" description="UvrD-like helicase C-terminal" evidence="11">
    <location>
        <begin position="302"/>
        <end position="573"/>
    </location>
</feature>
<evidence type="ECO:0000259" key="10">
    <source>
        <dbReference type="PROSITE" id="PS51198"/>
    </source>
</evidence>
<dbReference type="PROSITE" id="PS51198">
    <property type="entry name" value="UVRD_HELICASE_ATP_BIND"/>
    <property type="match status" value="1"/>
</dbReference>
<dbReference type="SUPFAM" id="SSF52540">
    <property type="entry name" value="P-loop containing nucleoside triphosphate hydrolases"/>
    <property type="match status" value="1"/>
</dbReference>
<evidence type="ECO:0000256" key="5">
    <source>
        <dbReference type="ARBA" id="ARBA00022840"/>
    </source>
</evidence>
<comment type="caution">
    <text evidence="12">The sequence shown here is derived from an EMBL/GenBank/DDBJ whole genome shotgun (WGS) entry which is preliminary data.</text>
</comment>
<dbReference type="GO" id="GO:0005524">
    <property type="term" value="F:ATP binding"/>
    <property type="evidence" value="ECO:0007669"/>
    <property type="project" value="UniProtKB-KW"/>
</dbReference>